<feature type="transmembrane region" description="Helical" evidence="5">
    <location>
        <begin position="270"/>
        <end position="292"/>
    </location>
</feature>
<keyword evidence="8" id="KW-1185">Reference proteome</keyword>
<dbReference type="InterPro" id="IPR006634">
    <property type="entry name" value="TLC-dom"/>
</dbReference>
<evidence type="ECO:0000259" key="6">
    <source>
        <dbReference type="Pfam" id="PF03798"/>
    </source>
</evidence>
<evidence type="ECO:0000256" key="4">
    <source>
        <dbReference type="ARBA" id="ARBA00023136"/>
    </source>
</evidence>
<dbReference type="GO" id="GO:0005783">
    <property type="term" value="C:endoplasmic reticulum"/>
    <property type="evidence" value="ECO:0007669"/>
    <property type="project" value="TreeGrafter"/>
</dbReference>
<dbReference type="PANTHER" id="PTHR13439:SF0">
    <property type="entry name" value="TOPOISOMERASE I DAMAGE AFFECTED PROTEIN 4"/>
    <property type="match status" value="1"/>
</dbReference>
<sequence>MAFNITSSAQLLLPPKLLPPSTPPSPPLTSVRSLAAPFKGILAPFLLHTLLHKAASTLLPHVLPAATYTALTPTDRLYLAQKLPATAHALLVALPSLHIHLVDQPWRKDLVAPYPAQLDRLFAAHVGFTAYDLALMAVAGGEHWSAWVHHVLGGAGAVASRYFGIGYFPAVFLPTEITVVATNGLWVLQKIGRGGSDAYGRWLWIRAVLFVLFRAPAGAIGLWYALKVCKENPIPSTPPADSASPHKPSPLATLIDQFNRFPGITGYLTAANYFAFTLLNAYWTRLVFTALFRFGKTRGVERSAAY</sequence>
<dbReference type="Pfam" id="PF03798">
    <property type="entry name" value="TRAM_LAG1_CLN8"/>
    <property type="match status" value="1"/>
</dbReference>
<evidence type="ECO:0000313" key="7">
    <source>
        <dbReference type="EMBL" id="RKO86750.1"/>
    </source>
</evidence>
<evidence type="ECO:0000256" key="5">
    <source>
        <dbReference type="SAM" id="Phobius"/>
    </source>
</evidence>
<gene>
    <name evidence="7" type="ORF">BDK51DRAFT_26531</name>
</gene>
<dbReference type="Proteomes" id="UP000269721">
    <property type="component" value="Unassembled WGS sequence"/>
</dbReference>
<accession>A0A4P9W7K0</accession>
<feature type="domain" description="TLC" evidence="6">
    <location>
        <begin position="86"/>
        <end position="287"/>
    </location>
</feature>
<organism evidence="7 8">
    <name type="scientific">Blyttiomyces helicus</name>
    <dbReference type="NCBI Taxonomy" id="388810"/>
    <lineage>
        <taxon>Eukaryota</taxon>
        <taxon>Fungi</taxon>
        <taxon>Fungi incertae sedis</taxon>
        <taxon>Chytridiomycota</taxon>
        <taxon>Chytridiomycota incertae sedis</taxon>
        <taxon>Chytridiomycetes</taxon>
        <taxon>Chytridiomycetes incertae sedis</taxon>
        <taxon>Blyttiomyces</taxon>
    </lineage>
</organism>
<dbReference type="AlphaFoldDB" id="A0A4P9W7K0"/>
<proteinExistence type="predicted"/>
<dbReference type="GO" id="GO:0055088">
    <property type="term" value="P:lipid homeostasis"/>
    <property type="evidence" value="ECO:0007669"/>
    <property type="project" value="TreeGrafter"/>
</dbReference>
<reference evidence="8" key="1">
    <citation type="journal article" date="2018" name="Nat. Microbiol.">
        <title>Leveraging single-cell genomics to expand the fungal tree of life.</title>
        <authorList>
            <person name="Ahrendt S.R."/>
            <person name="Quandt C.A."/>
            <person name="Ciobanu D."/>
            <person name="Clum A."/>
            <person name="Salamov A."/>
            <person name="Andreopoulos B."/>
            <person name="Cheng J.F."/>
            <person name="Woyke T."/>
            <person name="Pelin A."/>
            <person name="Henrissat B."/>
            <person name="Reynolds N.K."/>
            <person name="Benny G.L."/>
            <person name="Smith M.E."/>
            <person name="James T.Y."/>
            <person name="Grigoriev I.V."/>
        </authorList>
    </citation>
    <scope>NUCLEOTIDE SEQUENCE [LARGE SCALE GENOMIC DNA]</scope>
</reference>
<protein>
    <recommendedName>
        <fullName evidence="6">TLC domain-containing protein</fullName>
    </recommendedName>
</protein>
<name>A0A4P9W7K0_9FUNG</name>
<dbReference type="InterPro" id="IPR050846">
    <property type="entry name" value="TLCD"/>
</dbReference>
<dbReference type="PANTHER" id="PTHR13439">
    <property type="entry name" value="CT120 PROTEIN"/>
    <property type="match status" value="1"/>
</dbReference>
<keyword evidence="4 5" id="KW-0472">Membrane</keyword>
<evidence type="ECO:0000313" key="8">
    <source>
        <dbReference type="Proteomes" id="UP000269721"/>
    </source>
</evidence>
<evidence type="ECO:0000256" key="1">
    <source>
        <dbReference type="ARBA" id="ARBA00004141"/>
    </source>
</evidence>
<evidence type="ECO:0000256" key="3">
    <source>
        <dbReference type="ARBA" id="ARBA00022989"/>
    </source>
</evidence>
<dbReference type="OrthoDB" id="2146047at2759"/>
<dbReference type="GO" id="GO:0016020">
    <property type="term" value="C:membrane"/>
    <property type="evidence" value="ECO:0007669"/>
    <property type="project" value="UniProtKB-SubCell"/>
</dbReference>
<keyword evidence="2 5" id="KW-0812">Transmembrane</keyword>
<dbReference type="EMBL" id="KZ997944">
    <property type="protein sequence ID" value="RKO86750.1"/>
    <property type="molecule type" value="Genomic_DNA"/>
</dbReference>
<evidence type="ECO:0000256" key="2">
    <source>
        <dbReference type="ARBA" id="ARBA00022692"/>
    </source>
</evidence>
<feature type="transmembrane region" description="Helical" evidence="5">
    <location>
        <begin position="203"/>
        <end position="226"/>
    </location>
</feature>
<comment type="subcellular location">
    <subcellularLocation>
        <location evidence="1">Membrane</location>
        <topology evidence="1">Multi-pass membrane protein</topology>
    </subcellularLocation>
</comment>
<keyword evidence="3 5" id="KW-1133">Transmembrane helix</keyword>